<protein>
    <submittedName>
        <fullName evidence="1">Uncharacterized protein</fullName>
    </submittedName>
</protein>
<evidence type="ECO:0000313" key="1">
    <source>
        <dbReference type="EMBL" id="OGG46474.1"/>
    </source>
</evidence>
<sequence length="161" mass="18861">MSPKHQEYQTKLLEIGEALGYESRRSFRKSAMGDAVWLERTSAKYARTLLPVAAFKVLCFETGKEIREALMTLQVISPALGVLVVVEEEYARRAQELKKYDAETYPQHIRRLADRIKRGVELTFRVEVWGQADVDRLHREYVEEMLPLKQPKVRRKRRKKG</sequence>
<reference evidence="1 2" key="1">
    <citation type="journal article" date="2016" name="Nat. Commun.">
        <title>Thousands of microbial genomes shed light on interconnected biogeochemical processes in an aquifer system.</title>
        <authorList>
            <person name="Anantharaman K."/>
            <person name="Brown C.T."/>
            <person name="Hug L.A."/>
            <person name="Sharon I."/>
            <person name="Castelle C.J."/>
            <person name="Probst A.J."/>
            <person name="Thomas B.C."/>
            <person name="Singh A."/>
            <person name="Wilkins M.J."/>
            <person name="Karaoz U."/>
            <person name="Brodie E.L."/>
            <person name="Williams K.H."/>
            <person name="Hubbard S.S."/>
            <person name="Banfield J.F."/>
        </authorList>
    </citation>
    <scope>NUCLEOTIDE SEQUENCE [LARGE SCALE GENOMIC DNA]</scope>
    <source>
        <strain evidence="2">RIFCSPLOWO2_12_FULL_64_10</strain>
    </source>
</reference>
<proteinExistence type="predicted"/>
<gene>
    <name evidence="1" type="ORF">A3F84_11730</name>
</gene>
<organism evidence="1 2">
    <name type="scientific">Handelsmanbacteria sp. (strain RIFCSPLOWO2_12_FULL_64_10)</name>
    <dbReference type="NCBI Taxonomy" id="1817868"/>
    <lineage>
        <taxon>Bacteria</taxon>
        <taxon>Candidatus Handelsmaniibacteriota</taxon>
    </lineage>
</organism>
<accession>A0A1F6CB99</accession>
<dbReference type="EMBL" id="MFKF01000312">
    <property type="protein sequence ID" value="OGG46474.1"/>
    <property type="molecule type" value="Genomic_DNA"/>
</dbReference>
<comment type="caution">
    <text evidence="1">The sequence shown here is derived from an EMBL/GenBank/DDBJ whole genome shotgun (WGS) entry which is preliminary data.</text>
</comment>
<name>A0A1F6CB99_HANXR</name>
<dbReference type="Proteomes" id="UP000178606">
    <property type="component" value="Unassembled WGS sequence"/>
</dbReference>
<evidence type="ECO:0000313" key="2">
    <source>
        <dbReference type="Proteomes" id="UP000178606"/>
    </source>
</evidence>
<dbReference type="AlphaFoldDB" id="A0A1F6CB99"/>